<dbReference type="RefSeq" id="WP_302099886.1">
    <property type="nucleotide sequence ID" value="NZ_CP129970.2"/>
</dbReference>
<evidence type="ECO:0000313" key="2">
    <source>
        <dbReference type="EMBL" id="WKK83694.1"/>
    </source>
</evidence>
<name>A0AA49GFW6_9BACT</name>
<dbReference type="InterPro" id="IPR046732">
    <property type="entry name" value="DUF6624"/>
</dbReference>
<reference evidence="2" key="1">
    <citation type="submission" date="2023-08" db="EMBL/GenBank/DDBJ databases">
        <title>Comparative genomics and taxonomic characterization of three novel marine species of genus Marivirga.</title>
        <authorList>
            <person name="Muhammad N."/>
            <person name="Kim S.-G."/>
        </authorList>
    </citation>
    <scope>NUCLEOTIDE SEQUENCE [LARGE SCALE GENOMIC DNA]</scope>
    <source>
        <strain evidence="2">ABR2-2</strain>
    </source>
</reference>
<keyword evidence="3" id="KW-1185">Reference proteome</keyword>
<dbReference type="Proteomes" id="UP001244443">
    <property type="component" value="Chromosome"/>
</dbReference>
<dbReference type="EMBL" id="CP129970">
    <property type="protein sequence ID" value="WKK83694.1"/>
    <property type="molecule type" value="Genomic_DNA"/>
</dbReference>
<dbReference type="AlphaFoldDB" id="A0AA49GFW6"/>
<feature type="signal peptide" evidence="1">
    <location>
        <begin position="1"/>
        <end position="24"/>
    </location>
</feature>
<accession>A0AA49GFW6</accession>
<dbReference type="Pfam" id="PF20329">
    <property type="entry name" value="DUF6624"/>
    <property type="match status" value="1"/>
</dbReference>
<feature type="chain" id="PRO_5041452758" evidence="1">
    <location>
        <begin position="25"/>
        <end position="227"/>
    </location>
</feature>
<evidence type="ECO:0000256" key="1">
    <source>
        <dbReference type="SAM" id="SignalP"/>
    </source>
</evidence>
<gene>
    <name evidence="2" type="ORF">QYS48_15540</name>
</gene>
<sequence length="227" mass="26228">MRKLKFLNTLAVLIGLIWSFSSVAQVKYCNLSSINEELAKRKEAEQSIRKEVIPAVQEHNKTGKGILKVIRLANKMNKIDEDNQKYLDKLIGKCGWDDNLNAESHRTIFLIIDHGDKDFINRYIDLVKVKAEAGVLESDDYPTVLDRKLMYDDNPQLFGTQTFSYIDDTGDNNYVWPIADPDNLKARRDSVGLPTMEEYFRIAMEEFNIKMVWDKSLTIEKALEMNN</sequence>
<evidence type="ECO:0000313" key="3">
    <source>
        <dbReference type="Proteomes" id="UP001244443"/>
    </source>
</evidence>
<proteinExistence type="predicted"/>
<organism evidence="2 3">
    <name type="scientific">Marivirga arenosa</name>
    <dbReference type="NCBI Taxonomy" id="3059076"/>
    <lineage>
        <taxon>Bacteria</taxon>
        <taxon>Pseudomonadati</taxon>
        <taxon>Bacteroidota</taxon>
        <taxon>Cytophagia</taxon>
        <taxon>Cytophagales</taxon>
        <taxon>Marivirgaceae</taxon>
        <taxon>Marivirga</taxon>
    </lineage>
</organism>
<protein>
    <submittedName>
        <fullName evidence="2">Uncharacterized protein</fullName>
    </submittedName>
</protein>
<keyword evidence="1" id="KW-0732">Signal</keyword>